<feature type="region of interest" description="Disordered" evidence="1">
    <location>
        <begin position="736"/>
        <end position="757"/>
    </location>
</feature>
<dbReference type="GO" id="GO:0009986">
    <property type="term" value="C:cell surface"/>
    <property type="evidence" value="ECO:0007669"/>
    <property type="project" value="TreeGrafter"/>
</dbReference>
<reference evidence="4" key="2">
    <citation type="submission" date="2023-05" db="EMBL/GenBank/DDBJ databases">
        <authorList>
            <consortium name="Lawrence Berkeley National Laboratory"/>
            <person name="Steindorff A."/>
            <person name="Hensen N."/>
            <person name="Bonometti L."/>
            <person name="Westerberg I."/>
            <person name="Brannstrom I.O."/>
            <person name="Guillou S."/>
            <person name="Cros-Aarteil S."/>
            <person name="Calhoun S."/>
            <person name="Haridas S."/>
            <person name="Kuo A."/>
            <person name="Mondo S."/>
            <person name="Pangilinan J."/>
            <person name="Riley R."/>
            <person name="Labutti K."/>
            <person name="Andreopoulos B."/>
            <person name="Lipzen A."/>
            <person name="Chen C."/>
            <person name="Yanf M."/>
            <person name="Daum C."/>
            <person name="Ng V."/>
            <person name="Clum A."/>
            <person name="Ohm R."/>
            <person name="Martin F."/>
            <person name="Silar P."/>
            <person name="Natvig D."/>
            <person name="Lalanne C."/>
            <person name="Gautier V."/>
            <person name="Ament-Velasquez S.L."/>
            <person name="Kruys A."/>
            <person name="Hutchinson M.I."/>
            <person name="Powell A.J."/>
            <person name="Barry K."/>
            <person name="Miller A.N."/>
            <person name="Grigoriev I.V."/>
            <person name="Debuchy R."/>
            <person name="Gladieux P."/>
            <person name="Thoren M.H."/>
            <person name="Johannesson H."/>
        </authorList>
    </citation>
    <scope>NUCLEOTIDE SEQUENCE</scope>
    <source>
        <strain evidence="4">PSN293</strain>
    </source>
</reference>
<dbReference type="GO" id="GO:0005034">
    <property type="term" value="F:osmosensor activity"/>
    <property type="evidence" value="ECO:0007669"/>
    <property type="project" value="InterPro"/>
</dbReference>
<comment type="caution">
    <text evidence="4">The sequence shown here is derived from an EMBL/GenBank/DDBJ whole genome shotgun (WGS) entry which is preliminary data.</text>
</comment>
<feature type="compositionally biased region" description="Polar residues" evidence="1">
    <location>
        <begin position="208"/>
        <end position="218"/>
    </location>
</feature>
<dbReference type="GO" id="GO:0005886">
    <property type="term" value="C:plasma membrane"/>
    <property type="evidence" value="ECO:0007669"/>
    <property type="project" value="InterPro"/>
</dbReference>
<dbReference type="GO" id="GO:0031505">
    <property type="term" value="P:fungal-type cell wall organization"/>
    <property type="evidence" value="ECO:0007669"/>
    <property type="project" value="TreeGrafter"/>
</dbReference>
<feature type="compositionally biased region" description="Polar residues" evidence="1">
    <location>
        <begin position="741"/>
        <end position="750"/>
    </location>
</feature>
<proteinExistence type="predicted"/>
<organism evidence="4 5">
    <name type="scientific">Rhypophila decipiens</name>
    <dbReference type="NCBI Taxonomy" id="261697"/>
    <lineage>
        <taxon>Eukaryota</taxon>
        <taxon>Fungi</taxon>
        <taxon>Dikarya</taxon>
        <taxon>Ascomycota</taxon>
        <taxon>Pezizomycotina</taxon>
        <taxon>Sordariomycetes</taxon>
        <taxon>Sordariomycetidae</taxon>
        <taxon>Sordariales</taxon>
        <taxon>Naviculisporaceae</taxon>
        <taxon>Rhypophila</taxon>
    </lineage>
</organism>
<feature type="compositionally biased region" description="Basic and acidic residues" evidence="1">
    <location>
        <begin position="159"/>
        <end position="185"/>
    </location>
</feature>
<dbReference type="GO" id="GO:0001402">
    <property type="term" value="P:signal transduction involved in filamentous growth"/>
    <property type="evidence" value="ECO:0007669"/>
    <property type="project" value="TreeGrafter"/>
</dbReference>
<evidence type="ECO:0000313" key="5">
    <source>
        <dbReference type="Proteomes" id="UP001301769"/>
    </source>
</evidence>
<keyword evidence="2" id="KW-1133">Transmembrane helix</keyword>
<reference evidence="4" key="1">
    <citation type="journal article" date="2023" name="Mol. Phylogenet. Evol.">
        <title>Genome-scale phylogeny and comparative genomics of the fungal order Sordariales.</title>
        <authorList>
            <person name="Hensen N."/>
            <person name="Bonometti L."/>
            <person name="Westerberg I."/>
            <person name="Brannstrom I.O."/>
            <person name="Guillou S."/>
            <person name="Cros-Aarteil S."/>
            <person name="Calhoun S."/>
            <person name="Haridas S."/>
            <person name="Kuo A."/>
            <person name="Mondo S."/>
            <person name="Pangilinan J."/>
            <person name="Riley R."/>
            <person name="LaButti K."/>
            <person name="Andreopoulos B."/>
            <person name="Lipzen A."/>
            <person name="Chen C."/>
            <person name="Yan M."/>
            <person name="Daum C."/>
            <person name="Ng V."/>
            <person name="Clum A."/>
            <person name="Steindorff A."/>
            <person name="Ohm R.A."/>
            <person name="Martin F."/>
            <person name="Silar P."/>
            <person name="Natvig D.O."/>
            <person name="Lalanne C."/>
            <person name="Gautier V."/>
            <person name="Ament-Velasquez S.L."/>
            <person name="Kruys A."/>
            <person name="Hutchinson M.I."/>
            <person name="Powell A.J."/>
            <person name="Barry K."/>
            <person name="Miller A.N."/>
            <person name="Grigoriev I.V."/>
            <person name="Debuchy R."/>
            <person name="Gladieux P."/>
            <person name="Hiltunen Thoren M."/>
            <person name="Johannesson H."/>
        </authorList>
    </citation>
    <scope>NUCLEOTIDE SEQUENCE</scope>
    <source>
        <strain evidence="4">PSN293</strain>
    </source>
</reference>
<keyword evidence="5" id="KW-1185">Reference proteome</keyword>
<feature type="region of interest" description="Disordered" evidence="1">
    <location>
        <begin position="38"/>
        <end position="77"/>
    </location>
</feature>
<dbReference type="PANTHER" id="PTHR35778:SF1">
    <property type="entry name" value="SIGNALING MUCIN HKR1-RELATED"/>
    <property type="match status" value="1"/>
</dbReference>
<dbReference type="GO" id="GO:0006972">
    <property type="term" value="P:hyperosmotic response"/>
    <property type="evidence" value="ECO:0007669"/>
    <property type="project" value="TreeGrafter"/>
</dbReference>
<keyword evidence="2" id="KW-0472">Membrane</keyword>
<dbReference type="GO" id="GO:0005576">
    <property type="term" value="C:extracellular region"/>
    <property type="evidence" value="ECO:0007669"/>
    <property type="project" value="TreeGrafter"/>
</dbReference>
<dbReference type="Proteomes" id="UP001301769">
    <property type="component" value="Unassembled WGS sequence"/>
</dbReference>
<feature type="region of interest" description="Disordered" evidence="1">
    <location>
        <begin position="296"/>
        <end position="500"/>
    </location>
</feature>
<gene>
    <name evidence="4" type="ORF">QBC37DRAFT_31894</name>
</gene>
<feature type="compositionally biased region" description="Low complexity" evidence="1">
    <location>
        <begin position="365"/>
        <end position="384"/>
    </location>
</feature>
<dbReference type="GO" id="GO:0030010">
    <property type="term" value="P:establishment of cell polarity"/>
    <property type="evidence" value="ECO:0007669"/>
    <property type="project" value="TreeGrafter"/>
</dbReference>
<feature type="compositionally biased region" description="Low complexity" evidence="1">
    <location>
        <begin position="133"/>
        <end position="148"/>
    </location>
</feature>
<feature type="compositionally biased region" description="Polar residues" evidence="1">
    <location>
        <begin position="300"/>
        <end position="319"/>
    </location>
</feature>
<feature type="region of interest" description="Disordered" evidence="1">
    <location>
        <begin position="674"/>
        <end position="698"/>
    </location>
</feature>
<evidence type="ECO:0000256" key="3">
    <source>
        <dbReference type="SAM" id="SignalP"/>
    </source>
</evidence>
<keyword evidence="3" id="KW-0732">Signal</keyword>
<evidence type="ECO:0000256" key="2">
    <source>
        <dbReference type="SAM" id="Phobius"/>
    </source>
</evidence>
<feature type="region of interest" description="Disordered" evidence="1">
    <location>
        <begin position="90"/>
        <end position="284"/>
    </location>
</feature>
<feature type="region of interest" description="Disordered" evidence="1">
    <location>
        <begin position="774"/>
        <end position="796"/>
    </location>
</feature>
<dbReference type="GO" id="GO:0007232">
    <property type="term" value="P:osmosensory signaling pathway via Sho1 osmosensor"/>
    <property type="evidence" value="ECO:0007669"/>
    <property type="project" value="InterPro"/>
</dbReference>
<feature type="transmembrane region" description="Helical" evidence="2">
    <location>
        <begin position="704"/>
        <end position="727"/>
    </location>
</feature>
<evidence type="ECO:0000313" key="4">
    <source>
        <dbReference type="EMBL" id="KAK4217766.1"/>
    </source>
</evidence>
<feature type="compositionally biased region" description="Low complexity" evidence="1">
    <location>
        <begin position="245"/>
        <end position="265"/>
    </location>
</feature>
<dbReference type="EMBL" id="MU858057">
    <property type="protein sequence ID" value="KAK4217766.1"/>
    <property type="molecule type" value="Genomic_DNA"/>
</dbReference>
<feature type="compositionally biased region" description="Low complexity" evidence="1">
    <location>
        <begin position="475"/>
        <end position="493"/>
    </location>
</feature>
<feature type="compositionally biased region" description="Low complexity" evidence="1">
    <location>
        <begin position="446"/>
        <end position="459"/>
    </location>
</feature>
<feature type="compositionally biased region" description="Pro residues" evidence="1">
    <location>
        <begin position="385"/>
        <end position="401"/>
    </location>
</feature>
<protein>
    <submittedName>
        <fullName evidence="4">Signaling mucin MSB2</fullName>
    </submittedName>
</protein>
<sequence length="815" mass="82550">MRTTSLLAAALLAATAVADQARPKIYFPRHVKRQFSNTTITSSSSLESQSSTPDLSLSAPKTLPRDESASESTNPRVTTIVVQSTIWVSPPAATGTANNTGSASSADTATTNPSTSKEDVTSKPPADEPLPSSPSSDAPSTDAPSSEAPKSDAPSTEAPKSDAPKSDAPKSDAPKSDAPKSDAPKSDAPQSDAPSSGGVPSSVVLPTTRPTSTSSQDTVPVSSEPPKPVESEDPSPSEPPLAANTTTSTEPPVSVAPTTTTTSTSGILLAPSGIVTTTSSAKDPLEPIESIISSILNPPKASNTTDPVPSQAPITTTSADIEPSLIPSLPPPIISEPPTSTSTADQPPVSSPIPGQSSATPDPQPESTTTPVPGESSTPPVSSVTPPPVSPIPEPSEPVDPPVSSNTTTSAGPPPSTTTSGGSVVTPPPDQPSEASSAPLPPPPVTLNSTTSANNTVPQVTPPTTVPTSLPPTTTPQTTTPPSDDVTSVPPLSTITGGTEGWATPTAIIVDDASTTVSGIIAPTSGSGIPTALPKAINPDTFGEPQPEDTTLIQIGFLNSLNYPFVSQNNQAAYQIFRLLPQALAYGSNFDLSKCRVMKLIPLDTRPSLGYLTTLAIASYPSNLIDALQMDIRLANSALYASGQPIVQNLTMQINSAIDITLGAGYGGGPGWDTGIPADPTDGPTDPFGGEGNANNQTSAEKGATAGIVAGSVGIAAAYGAAMFIIARRYKRKKQAHRRASSISNPSEMQYNGRGSPAMMGGALLSRDFSTYGATSGPAAGERNSHGSGRSGAGNSGRTAYISAPVAAENSLGWN</sequence>
<dbReference type="PANTHER" id="PTHR35778">
    <property type="entry name" value="SIGNALING MUCIN HKR1-RELATED"/>
    <property type="match status" value="1"/>
</dbReference>
<dbReference type="AlphaFoldDB" id="A0AAN6YFN7"/>
<feature type="compositionally biased region" description="Low complexity" evidence="1">
    <location>
        <begin position="90"/>
        <end position="115"/>
    </location>
</feature>
<dbReference type="GO" id="GO:0030427">
    <property type="term" value="C:site of polarized growth"/>
    <property type="evidence" value="ECO:0007669"/>
    <property type="project" value="TreeGrafter"/>
</dbReference>
<feature type="compositionally biased region" description="Low complexity" evidence="1">
    <location>
        <begin position="194"/>
        <end position="204"/>
    </location>
</feature>
<accession>A0AAN6YFN7</accession>
<name>A0AAN6YFN7_9PEZI</name>
<feature type="signal peptide" evidence="3">
    <location>
        <begin position="1"/>
        <end position="18"/>
    </location>
</feature>
<keyword evidence="2" id="KW-0812">Transmembrane</keyword>
<feature type="compositionally biased region" description="Low complexity" evidence="1">
    <location>
        <begin position="38"/>
        <end position="52"/>
    </location>
</feature>
<feature type="chain" id="PRO_5042946549" evidence="3">
    <location>
        <begin position="19"/>
        <end position="815"/>
    </location>
</feature>
<dbReference type="InterPro" id="IPR039295">
    <property type="entry name" value="MSB2"/>
</dbReference>
<evidence type="ECO:0000256" key="1">
    <source>
        <dbReference type="SAM" id="MobiDB-lite"/>
    </source>
</evidence>
<feature type="compositionally biased region" description="Low complexity" evidence="1">
    <location>
        <begin position="402"/>
        <end position="425"/>
    </location>
</feature>
<feature type="compositionally biased region" description="Pro residues" evidence="1">
    <location>
        <begin position="460"/>
        <end position="474"/>
    </location>
</feature>